<dbReference type="InterPro" id="IPR036704">
    <property type="entry name" value="RraA/RraA-like_sf"/>
</dbReference>
<dbReference type="Proteomes" id="UP001499984">
    <property type="component" value="Unassembled WGS sequence"/>
</dbReference>
<dbReference type="SUPFAM" id="SSF89562">
    <property type="entry name" value="RraA-like"/>
    <property type="match status" value="1"/>
</dbReference>
<evidence type="ECO:0008006" key="4">
    <source>
        <dbReference type="Google" id="ProtNLM"/>
    </source>
</evidence>
<keyword evidence="3" id="KW-1185">Reference proteome</keyword>
<organism evidence="2 3">
    <name type="scientific">Streptomyces shaanxiensis</name>
    <dbReference type="NCBI Taxonomy" id="653357"/>
    <lineage>
        <taxon>Bacteria</taxon>
        <taxon>Bacillati</taxon>
        <taxon>Actinomycetota</taxon>
        <taxon>Actinomycetes</taxon>
        <taxon>Kitasatosporales</taxon>
        <taxon>Streptomycetaceae</taxon>
        <taxon>Streptomyces</taxon>
    </lineage>
</organism>
<dbReference type="InterPro" id="IPR004810">
    <property type="entry name" value="PurU"/>
</dbReference>
<proteinExistence type="predicted"/>
<dbReference type="PRINTS" id="PR01575">
    <property type="entry name" value="FFH4HYDRLASE"/>
</dbReference>
<reference evidence="3" key="1">
    <citation type="journal article" date="2019" name="Int. J. Syst. Evol. Microbiol.">
        <title>The Global Catalogue of Microorganisms (GCM) 10K type strain sequencing project: providing services to taxonomists for standard genome sequencing and annotation.</title>
        <authorList>
            <consortium name="The Broad Institute Genomics Platform"/>
            <consortium name="The Broad Institute Genome Sequencing Center for Infectious Disease"/>
            <person name="Wu L."/>
            <person name="Ma J."/>
        </authorList>
    </citation>
    <scope>NUCLEOTIDE SEQUENCE [LARGE SCALE GENOMIC DNA]</scope>
    <source>
        <strain evidence="3">JCM 16925</strain>
    </source>
</reference>
<comment type="caution">
    <text evidence="2">The sequence shown here is derived from an EMBL/GenBank/DDBJ whole genome shotgun (WGS) entry which is preliminary data.</text>
</comment>
<accession>A0ABP7UWJ3</accession>
<evidence type="ECO:0000313" key="3">
    <source>
        <dbReference type="Proteomes" id="UP001499984"/>
    </source>
</evidence>
<sequence length="187" mass="20181">MRTVSCHRDNGLLRDLPRTPGNENATGALDVPVTFVGITFHPGDILHADDLNRHAVPQVVETVSGAGYRVRRPDAEGSRPVRTAGATPLPEESTTRGGTARRGPACRTCPSSARRGRPGRRPGTAGRRATRPRSGPRPPRPSRDHSQSPDDLAAIGRDAESAALARAVRWHCEGRVFVQGRRTVVLR</sequence>
<feature type="region of interest" description="Disordered" evidence="1">
    <location>
        <begin position="67"/>
        <end position="151"/>
    </location>
</feature>
<name>A0ABP7UWJ3_9ACTN</name>
<feature type="region of interest" description="Disordered" evidence="1">
    <location>
        <begin position="1"/>
        <end position="25"/>
    </location>
</feature>
<evidence type="ECO:0000256" key="1">
    <source>
        <dbReference type="SAM" id="MobiDB-lite"/>
    </source>
</evidence>
<protein>
    <recommendedName>
        <fullName evidence="4">Formyltetrahydrofolate deformylase</fullName>
    </recommendedName>
</protein>
<dbReference type="EMBL" id="BAAAZY010000009">
    <property type="protein sequence ID" value="GAA4054506.1"/>
    <property type="molecule type" value="Genomic_DNA"/>
</dbReference>
<feature type="compositionally biased region" description="Basic and acidic residues" evidence="1">
    <location>
        <begin position="1"/>
        <end position="17"/>
    </location>
</feature>
<gene>
    <name evidence="2" type="ORF">GCM10022233_27600</name>
</gene>
<evidence type="ECO:0000313" key="2">
    <source>
        <dbReference type="EMBL" id="GAA4054506.1"/>
    </source>
</evidence>